<reference evidence="1" key="2">
    <citation type="journal article" date="2015" name="Data Brief">
        <title>Shoot transcriptome of the giant reed, Arundo donax.</title>
        <authorList>
            <person name="Barrero R.A."/>
            <person name="Guerrero F.D."/>
            <person name="Moolhuijzen P."/>
            <person name="Goolsby J.A."/>
            <person name="Tidwell J."/>
            <person name="Bellgard S.E."/>
            <person name="Bellgard M.I."/>
        </authorList>
    </citation>
    <scope>NUCLEOTIDE SEQUENCE</scope>
    <source>
        <tissue evidence="1">Shoot tissue taken approximately 20 cm above the soil surface</tissue>
    </source>
</reference>
<accession>A0A0A9EM74</accession>
<reference evidence="1" key="1">
    <citation type="submission" date="2014-09" db="EMBL/GenBank/DDBJ databases">
        <authorList>
            <person name="Magalhaes I.L.F."/>
            <person name="Oliveira U."/>
            <person name="Santos F.R."/>
            <person name="Vidigal T.H.D.A."/>
            <person name="Brescovit A.D."/>
            <person name="Santos A.J."/>
        </authorList>
    </citation>
    <scope>NUCLEOTIDE SEQUENCE</scope>
    <source>
        <tissue evidence="1">Shoot tissue taken approximately 20 cm above the soil surface</tissue>
    </source>
</reference>
<dbReference type="EMBL" id="GBRH01196694">
    <property type="protein sequence ID" value="JAE01202.1"/>
    <property type="molecule type" value="Transcribed_RNA"/>
</dbReference>
<sequence>MPCLSMCPFLHCSVSLLSKYANPATLWIWLSQ</sequence>
<protein>
    <submittedName>
        <fullName evidence="1">Uncharacterized protein</fullName>
    </submittedName>
</protein>
<dbReference type="AlphaFoldDB" id="A0A0A9EM74"/>
<evidence type="ECO:0000313" key="1">
    <source>
        <dbReference type="EMBL" id="JAE01202.1"/>
    </source>
</evidence>
<proteinExistence type="predicted"/>
<name>A0A0A9EM74_ARUDO</name>
<organism evidence="1">
    <name type="scientific">Arundo donax</name>
    <name type="common">Giant reed</name>
    <name type="synonym">Donax arundinaceus</name>
    <dbReference type="NCBI Taxonomy" id="35708"/>
    <lineage>
        <taxon>Eukaryota</taxon>
        <taxon>Viridiplantae</taxon>
        <taxon>Streptophyta</taxon>
        <taxon>Embryophyta</taxon>
        <taxon>Tracheophyta</taxon>
        <taxon>Spermatophyta</taxon>
        <taxon>Magnoliopsida</taxon>
        <taxon>Liliopsida</taxon>
        <taxon>Poales</taxon>
        <taxon>Poaceae</taxon>
        <taxon>PACMAD clade</taxon>
        <taxon>Arundinoideae</taxon>
        <taxon>Arundineae</taxon>
        <taxon>Arundo</taxon>
    </lineage>
</organism>